<feature type="chain" id="PRO_5040360895" description="Secreted protein" evidence="2">
    <location>
        <begin position="20"/>
        <end position="146"/>
    </location>
</feature>
<keyword evidence="1" id="KW-1133">Transmembrane helix</keyword>
<dbReference type="AlphaFoldDB" id="A0A9P7EAT5"/>
<keyword evidence="1" id="KW-0472">Membrane</keyword>
<dbReference type="RefSeq" id="XP_041192916.1">
    <property type="nucleotide sequence ID" value="XM_041342658.1"/>
</dbReference>
<evidence type="ECO:0000256" key="1">
    <source>
        <dbReference type="SAM" id="Phobius"/>
    </source>
</evidence>
<feature type="transmembrane region" description="Helical" evidence="1">
    <location>
        <begin position="74"/>
        <end position="101"/>
    </location>
</feature>
<sequence length="146" mass="16297">MHTSTFLLTTVLQASHTFATTCIYATISSIPYTVLFGVCGSCDGEVTGRTRWWFFLDAGESCILLFLEHRASQFFQVFFSIGYVLVLTKWSSLSVFVYLLLFESHPNSEVFDTLRTLVTVFSDSHVSGGAGGLNRTQNYLSVFLCT</sequence>
<dbReference type="GeneID" id="64636674"/>
<dbReference type="Proteomes" id="UP000807769">
    <property type="component" value="Unassembled WGS sequence"/>
</dbReference>
<protein>
    <recommendedName>
        <fullName evidence="5">Secreted protein</fullName>
    </recommendedName>
</protein>
<keyword evidence="1" id="KW-0812">Transmembrane</keyword>
<reference evidence="3" key="1">
    <citation type="journal article" date="2020" name="New Phytol.">
        <title>Comparative genomics reveals dynamic genome evolution in host specialist ectomycorrhizal fungi.</title>
        <authorList>
            <person name="Lofgren L.A."/>
            <person name="Nguyen N.H."/>
            <person name="Vilgalys R."/>
            <person name="Ruytinx J."/>
            <person name="Liao H.L."/>
            <person name="Branco S."/>
            <person name="Kuo A."/>
            <person name="LaButti K."/>
            <person name="Lipzen A."/>
            <person name="Andreopoulos W."/>
            <person name="Pangilinan J."/>
            <person name="Riley R."/>
            <person name="Hundley H."/>
            <person name="Na H."/>
            <person name="Barry K."/>
            <person name="Grigoriev I.V."/>
            <person name="Stajich J.E."/>
            <person name="Kennedy P.G."/>
        </authorList>
    </citation>
    <scope>NUCLEOTIDE SEQUENCE</scope>
    <source>
        <strain evidence="3">MN1</strain>
    </source>
</reference>
<dbReference type="EMBL" id="JABBWG010000017">
    <property type="protein sequence ID" value="KAG1816110.1"/>
    <property type="molecule type" value="Genomic_DNA"/>
</dbReference>
<comment type="caution">
    <text evidence="3">The sequence shown here is derived from an EMBL/GenBank/DDBJ whole genome shotgun (WGS) entry which is preliminary data.</text>
</comment>
<gene>
    <name evidence="3" type="ORF">BJ212DRAFT_212146</name>
</gene>
<evidence type="ECO:0000313" key="3">
    <source>
        <dbReference type="EMBL" id="KAG1816110.1"/>
    </source>
</evidence>
<name>A0A9P7EAT5_9AGAM</name>
<organism evidence="3 4">
    <name type="scientific">Suillus subaureus</name>
    <dbReference type="NCBI Taxonomy" id="48587"/>
    <lineage>
        <taxon>Eukaryota</taxon>
        <taxon>Fungi</taxon>
        <taxon>Dikarya</taxon>
        <taxon>Basidiomycota</taxon>
        <taxon>Agaricomycotina</taxon>
        <taxon>Agaricomycetes</taxon>
        <taxon>Agaricomycetidae</taxon>
        <taxon>Boletales</taxon>
        <taxon>Suillineae</taxon>
        <taxon>Suillaceae</taxon>
        <taxon>Suillus</taxon>
    </lineage>
</organism>
<accession>A0A9P7EAT5</accession>
<evidence type="ECO:0000313" key="4">
    <source>
        <dbReference type="Proteomes" id="UP000807769"/>
    </source>
</evidence>
<feature type="signal peptide" evidence="2">
    <location>
        <begin position="1"/>
        <end position="19"/>
    </location>
</feature>
<keyword evidence="4" id="KW-1185">Reference proteome</keyword>
<evidence type="ECO:0000256" key="2">
    <source>
        <dbReference type="SAM" id="SignalP"/>
    </source>
</evidence>
<keyword evidence="2" id="KW-0732">Signal</keyword>
<proteinExistence type="predicted"/>
<evidence type="ECO:0008006" key="5">
    <source>
        <dbReference type="Google" id="ProtNLM"/>
    </source>
</evidence>